<name>A0A5E4Q6I6_9NEOP</name>
<dbReference type="Proteomes" id="UP000324832">
    <property type="component" value="Unassembled WGS sequence"/>
</dbReference>
<evidence type="ECO:0000313" key="2">
    <source>
        <dbReference type="Proteomes" id="UP000324832"/>
    </source>
</evidence>
<accession>A0A5E4Q6I6</accession>
<sequence length="68" mass="7665">MFILEIFISLNCLSIIFIFCQRRRRVVYIFENGIVACAVTDACYLSNRSCCVAGGAIRDNVLLLAICR</sequence>
<organism evidence="1 2">
    <name type="scientific">Leptidea sinapis</name>
    <dbReference type="NCBI Taxonomy" id="189913"/>
    <lineage>
        <taxon>Eukaryota</taxon>
        <taxon>Metazoa</taxon>
        <taxon>Ecdysozoa</taxon>
        <taxon>Arthropoda</taxon>
        <taxon>Hexapoda</taxon>
        <taxon>Insecta</taxon>
        <taxon>Pterygota</taxon>
        <taxon>Neoptera</taxon>
        <taxon>Endopterygota</taxon>
        <taxon>Lepidoptera</taxon>
        <taxon>Glossata</taxon>
        <taxon>Ditrysia</taxon>
        <taxon>Papilionoidea</taxon>
        <taxon>Pieridae</taxon>
        <taxon>Dismorphiinae</taxon>
        <taxon>Leptidea</taxon>
    </lineage>
</organism>
<protein>
    <submittedName>
        <fullName evidence="1">Uncharacterized protein</fullName>
    </submittedName>
</protein>
<keyword evidence="2" id="KW-1185">Reference proteome</keyword>
<dbReference type="EMBL" id="FZQP02001559">
    <property type="protein sequence ID" value="VVC93196.1"/>
    <property type="molecule type" value="Genomic_DNA"/>
</dbReference>
<reference evidence="1 2" key="1">
    <citation type="submission" date="2017-07" db="EMBL/GenBank/DDBJ databases">
        <authorList>
            <person name="Talla V."/>
            <person name="Backstrom N."/>
        </authorList>
    </citation>
    <scope>NUCLEOTIDE SEQUENCE [LARGE SCALE GENOMIC DNA]</scope>
</reference>
<evidence type="ECO:0000313" key="1">
    <source>
        <dbReference type="EMBL" id="VVC93196.1"/>
    </source>
</evidence>
<gene>
    <name evidence="1" type="ORF">LSINAPIS_LOCUS5437</name>
</gene>
<dbReference type="AlphaFoldDB" id="A0A5E4Q6I6"/>
<proteinExistence type="predicted"/>